<reference evidence="1 2" key="1">
    <citation type="submission" date="2016-10" db="EMBL/GenBank/DDBJ databases">
        <authorList>
            <person name="de Groot N.N."/>
        </authorList>
    </citation>
    <scope>NUCLEOTIDE SEQUENCE [LARGE SCALE GENOMIC DNA]</scope>
    <source>
        <strain evidence="1 2">DSM 527</strain>
    </source>
</reference>
<dbReference type="EMBL" id="FNBN01000005">
    <property type="protein sequence ID" value="SDG55625.1"/>
    <property type="molecule type" value="Genomic_DNA"/>
</dbReference>
<dbReference type="Proteomes" id="UP000199045">
    <property type="component" value="Unassembled WGS sequence"/>
</dbReference>
<evidence type="ECO:0000313" key="2">
    <source>
        <dbReference type="Proteomes" id="UP000199045"/>
    </source>
</evidence>
<accession>A0A1G7V6W6</accession>
<proteinExistence type="predicted"/>
<dbReference type="AlphaFoldDB" id="A0A1G7V6W6"/>
<dbReference type="STRING" id="104663.SAMN04488121_1052"/>
<gene>
    <name evidence="1" type="ORF">SAMN04488121_1052</name>
</gene>
<sequence length="69" mass="7714">MKEVGISLSCLTARYTTMSTCARRYPISVGKMEKLFSAPQTTIQVLAAFIPDGYFNNIFFSKHKVVFAS</sequence>
<protein>
    <submittedName>
        <fullName evidence="1">Uncharacterized protein</fullName>
    </submittedName>
</protein>
<evidence type="ECO:0000313" key="1">
    <source>
        <dbReference type="EMBL" id="SDG55625.1"/>
    </source>
</evidence>
<organism evidence="1 2">
    <name type="scientific">Chitinophaga filiformis</name>
    <name type="common">Myxococcus filiformis</name>
    <name type="synonym">Flexibacter filiformis</name>
    <dbReference type="NCBI Taxonomy" id="104663"/>
    <lineage>
        <taxon>Bacteria</taxon>
        <taxon>Pseudomonadati</taxon>
        <taxon>Bacteroidota</taxon>
        <taxon>Chitinophagia</taxon>
        <taxon>Chitinophagales</taxon>
        <taxon>Chitinophagaceae</taxon>
        <taxon>Chitinophaga</taxon>
    </lineage>
</organism>
<name>A0A1G7V6W6_CHIFI</name>